<evidence type="ECO:0000313" key="1">
    <source>
        <dbReference type="EMBL" id="KAH7519854.1"/>
    </source>
</evidence>
<evidence type="ECO:0000313" key="2">
    <source>
        <dbReference type="Proteomes" id="UP000813462"/>
    </source>
</evidence>
<dbReference type="Proteomes" id="UP000813462">
    <property type="component" value="Unassembled WGS sequence"/>
</dbReference>
<dbReference type="AlphaFoldDB" id="A0A978UXY8"/>
<organism evidence="1 2">
    <name type="scientific">Ziziphus jujuba var. spinosa</name>
    <dbReference type="NCBI Taxonomy" id="714518"/>
    <lineage>
        <taxon>Eukaryota</taxon>
        <taxon>Viridiplantae</taxon>
        <taxon>Streptophyta</taxon>
        <taxon>Embryophyta</taxon>
        <taxon>Tracheophyta</taxon>
        <taxon>Spermatophyta</taxon>
        <taxon>Magnoliopsida</taxon>
        <taxon>eudicotyledons</taxon>
        <taxon>Gunneridae</taxon>
        <taxon>Pentapetalae</taxon>
        <taxon>rosids</taxon>
        <taxon>fabids</taxon>
        <taxon>Rosales</taxon>
        <taxon>Rhamnaceae</taxon>
        <taxon>Paliureae</taxon>
        <taxon>Ziziphus</taxon>
    </lineage>
</organism>
<reference evidence="1" key="1">
    <citation type="journal article" date="2021" name="Front. Plant Sci.">
        <title>Chromosome-Scale Genome Assembly for Chinese Sour Jujube and Insights Into Its Genome Evolution and Domestication Signature.</title>
        <authorList>
            <person name="Shen L.-Y."/>
            <person name="Luo H."/>
            <person name="Wang X.-L."/>
            <person name="Wang X.-M."/>
            <person name="Qiu X.-J."/>
            <person name="Liu H."/>
            <person name="Zhou S.-S."/>
            <person name="Jia K.-H."/>
            <person name="Nie S."/>
            <person name="Bao Y.-T."/>
            <person name="Zhang R.-G."/>
            <person name="Yun Q.-Z."/>
            <person name="Chai Y.-H."/>
            <person name="Lu J.-Y."/>
            <person name="Li Y."/>
            <person name="Zhao S.-W."/>
            <person name="Mao J.-F."/>
            <person name="Jia S.-G."/>
            <person name="Mao Y.-M."/>
        </authorList>
    </citation>
    <scope>NUCLEOTIDE SEQUENCE</scope>
    <source>
        <strain evidence="1">AT0</strain>
        <tissue evidence="1">Leaf</tissue>
    </source>
</reference>
<dbReference type="EMBL" id="JAEACU010000008">
    <property type="protein sequence ID" value="KAH7519854.1"/>
    <property type="molecule type" value="Genomic_DNA"/>
</dbReference>
<protein>
    <submittedName>
        <fullName evidence="1">Uncharacterized protein</fullName>
    </submittedName>
</protein>
<comment type="caution">
    <text evidence="1">The sequence shown here is derived from an EMBL/GenBank/DDBJ whole genome shotgun (WGS) entry which is preliminary data.</text>
</comment>
<accession>A0A978UXY8</accession>
<sequence length="229" mass="25695">MTKAILLRFGLTEFDNPSEALIRLRQTTSVAADPEVFERLSHRMDGLPEHFLVGCFIVGLRDDIHLDVKIKNPHTLAETIGVARLVEERNLLQWKMSVSSRPATSAIRTNSTAGVLCPPPLNRTSPAPLSSTPVHRLSNQEALERRDKGLCYYCDEKFISSPCCEQPQLFMLEDTHEPAFEPELDDSRVTELQEVVPESRFTPLLEGIPIIADYYVLPVAACSLVLRVQ</sequence>
<name>A0A978UXY8_ZIZJJ</name>
<proteinExistence type="predicted"/>
<gene>
    <name evidence="1" type="ORF">FEM48_Zijuj08G0081400</name>
</gene>